<protein>
    <submittedName>
        <fullName evidence="2">Uncharacterized protein</fullName>
    </submittedName>
</protein>
<dbReference type="GO" id="GO:0003677">
    <property type="term" value="F:DNA binding"/>
    <property type="evidence" value="ECO:0007669"/>
    <property type="project" value="InterPro"/>
</dbReference>
<dbReference type="EMBL" id="QXGI01000003">
    <property type="protein sequence ID" value="RSX48954.1"/>
    <property type="molecule type" value="Genomic_DNA"/>
</dbReference>
<sequence>MSTQHQSLRQQALIRLGRALTHLYGAMYGTGDNCFGREDAMLIQTTLNRDDRADLLKEAAGHTGRDEHGVEELTLFIDEDLHDERLDVFEWVRDDEACLTAAEFHCLRQQLGLTARWLAERWDVTERSVQRWETSRRLPADLTEDLLSLRERQLREIEHESEEVMRTMGGVMVPRKHTLPAEYPAEWWQTIAWHVHERTGATILYDDDTDEGLDAGPDEADGDDE</sequence>
<evidence type="ECO:0000313" key="3">
    <source>
        <dbReference type="Proteomes" id="UP000288052"/>
    </source>
</evidence>
<dbReference type="RefSeq" id="WP_126032092.1">
    <property type="nucleotide sequence ID" value="NZ_QXGI01000003.1"/>
</dbReference>
<dbReference type="OrthoDB" id="3259824at2"/>
<proteinExistence type="predicted"/>
<keyword evidence="3" id="KW-1185">Reference proteome</keyword>
<dbReference type="Proteomes" id="UP000288052">
    <property type="component" value="Unassembled WGS sequence"/>
</dbReference>
<dbReference type="SUPFAM" id="SSF47413">
    <property type="entry name" value="lambda repressor-like DNA-binding domains"/>
    <property type="match status" value="1"/>
</dbReference>
<feature type="region of interest" description="Disordered" evidence="1">
    <location>
        <begin position="206"/>
        <end position="225"/>
    </location>
</feature>
<dbReference type="InterPro" id="IPR010982">
    <property type="entry name" value="Lambda_DNA-bd_dom_sf"/>
</dbReference>
<name>A0A430F7U9_9BIFI</name>
<dbReference type="AlphaFoldDB" id="A0A430F7U9"/>
<evidence type="ECO:0000256" key="1">
    <source>
        <dbReference type="SAM" id="MobiDB-lite"/>
    </source>
</evidence>
<accession>A0A430F7U9</accession>
<evidence type="ECO:0000313" key="2">
    <source>
        <dbReference type="EMBL" id="RSX48954.1"/>
    </source>
</evidence>
<gene>
    <name evidence="2" type="ORF">D2E22_1092</name>
</gene>
<organism evidence="2 3">
    <name type="scientific">Bifidobacterium castoris</name>
    <dbReference type="NCBI Taxonomy" id="2306972"/>
    <lineage>
        <taxon>Bacteria</taxon>
        <taxon>Bacillati</taxon>
        <taxon>Actinomycetota</taxon>
        <taxon>Actinomycetes</taxon>
        <taxon>Bifidobacteriales</taxon>
        <taxon>Bifidobacteriaceae</taxon>
        <taxon>Bifidobacterium</taxon>
    </lineage>
</organism>
<reference evidence="2 3" key="1">
    <citation type="submission" date="2018-09" db="EMBL/GenBank/DDBJ databases">
        <title>Characterization of the phylogenetic diversity of five novel species belonging to the genus Bifidobacterium.</title>
        <authorList>
            <person name="Lugli G.A."/>
            <person name="Duranti S."/>
            <person name="Milani C."/>
        </authorList>
    </citation>
    <scope>NUCLEOTIDE SEQUENCE [LARGE SCALE GENOMIC DNA]</scope>
    <source>
        <strain evidence="2 3">2020B</strain>
    </source>
</reference>
<dbReference type="Gene3D" id="1.10.260.40">
    <property type="entry name" value="lambda repressor-like DNA-binding domains"/>
    <property type="match status" value="1"/>
</dbReference>
<comment type="caution">
    <text evidence="2">The sequence shown here is derived from an EMBL/GenBank/DDBJ whole genome shotgun (WGS) entry which is preliminary data.</text>
</comment>